<sequence length="204" mass="22814">IMVGRVAKNRIFTPWRILKYLPDFNAVRIWYWRLRGKDKRNDTLLSALADELANGGIYLENSIMYCKDHLASQGVMTKCQPTPSVQGDIEFGWEIVKKLGRLDIGQAVAVKEKEVIAVEAIEGTAKMIQRAGQLCRKGNWTLIKVAKPNQDMRFDVPCVGPDTIQSLAENGGRCLVVEKNKTIIIDKPETIELADSLGIPIVGY</sequence>
<dbReference type="InterPro" id="IPR010415">
    <property type="entry name" value="LpxI_C"/>
</dbReference>
<dbReference type="InterPro" id="IPR043167">
    <property type="entry name" value="LpxI_C_sf"/>
</dbReference>
<proteinExistence type="predicted"/>
<protein>
    <recommendedName>
        <fullName evidence="1">LpxI C-terminal domain-containing protein</fullName>
    </recommendedName>
</protein>
<accession>X1TNS3</accession>
<dbReference type="Gene3D" id="3.40.140.80">
    <property type="match status" value="1"/>
</dbReference>
<comment type="caution">
    <text evidence="2">The sequence shown here is derived from an EMBL/GenBank/DDBJ whole genome shotgun (WGS) entry which is preliminary data.</text>
</comment>
<evidence type="ECO:0000259" key="1">
    <source>
        <dbReference type="Pfam" id="PF06230"/>
    </source>
</evidence>
<dbReference type="EMBL" id="BARW01012213">
    <property type="protein sequence ID" value="GAI81699.1"/>
    <property type="molecule type" value="Genomic_DNA"/>
</dbReference>
<feature type="non-terminal residue" evidence="2">
    <location>
        <position position="1"/>
    </location>
</feature>
<reference evidence="2" key="1">
    <citation type="journal article" date="2014" name="Front. Microbiol.">
        <title>High frequency of phylogenetically diverse reductive dehalogenase-homologous genes in deep subseafloor sedimentary metagenomes.</title>
        <authorList>
            <person name="Kawai M."/>
            <person name="Futagami T."/>
            <person name="Toyoda A."/>
            <person name="Takaki Y."/>
            <person name="Nishi S."/>
            <person name="Hori S."/>
            <person name="Arai W."/>
            <person name="Tsubouchi T."/>
            <person name="Morono Y."/>
            <person name="Uchiyama I."/>
            <person name="Ito T."/>
            <person name="Fujiyama A."/>
            <person name="Inagaki F."/>
            <person name="Takami H."/>
        </authorList>
    </citation>
    <scope>NUCLEOTIDE SEQUENCE</scope>
    <source>
        <strain evidence="2">Expedition CK06-06</strain>
    </source>
</reference>
<organism evidence="2">
    <name type="scientific">marine sediment metagenome</name>
    <dbReference type="NCBI Taxonomy" id="412755"/>
    <lineage>
        <taxon>unclassified sequences</taxon>
        <taxon>metagenomes</taxon>
        <taxon>ecological metagenomes</taxon>
    </lineage>
</organism>
<name>X1TNS3_9ZZZZ</name>
<feature type="domain" description="LpxI C-terminal" evidence="1">
    <location>
        <begin position="73"/>
        <end position="202"/>
    </location>
</feature>
<dbReference type="PANTHER" id="PTHR39962:SF1">
    <property type="entry name" value="LPXI FAMILY PROTEIN"/>
    <property type="match status" value="1"/>
</dbReference>
<dbReference type="PANTHER" id="PTHR39962">
    <property type="entry name" value="BLL4848 PROTEIN"/>
    <property type="match status" value="1"/>
</dbReference>
<evidence type="ECO:0000313" key="2">
    <source>
        <dbReference type="EMBL" id="GAI81699.1"/>
    </source>
</evidence>
<dbReference type="Pfam" id="PF06230">
    <property type="entry name" value="LpxI_C"/>
    <property type="match status" value="1"/>
</dbReference>
<gene>
    <name evidence="2" type="ORF">S12H4_23134</name>
</gene>
<dbReference type="InterPro" id="IPR053174">
    <property type="entry name" value="LpxI"/>
</dbReference>
<dbReference type="AlphaFoldDB" id="X1TNS3"/>
<dbReference type="Gene3D" id="3.40.50.20">
    <property type="match status" value="1"/>
</dbReference>